<dbReference type="Proteomes" id="UP000381378">
    <property type="component" value="Unassembled WGS sequence"/>
</dbReference>
<accession>A0A5E7V4R9</accession>
<gene>
    <name evidence="1" type="ORF">PS928_04589</name>
</gene>
<evidence type="ECO:0000313" key="1">
    <source>
        <dbReference type="EMBL" id="VVQ17895.1"/>
    </source>
</evidence>
<organism evidence="1 2">
    <name type="scientific">Pseudomonas fluorescens</name>
    <dbReference type="NCBI Taxonomy" id="294"/>
    <lineage>
        <taxon>Bacteria</taxon>
        <taxon>Pseudomonadati</taxon>
        <taxon>Pseudomonadota</taxon>
        <taxon>Gammaproteobacteria</taxon>
        <taxon>Pseudomonadales</taxon>
        <taxon>Pseudomonadaceae</taxon>
        <taxon>Pseudomonas</taxon>
    </lineage>
</organism>
<evidence type="ECO:0000313" key="2">
    <source>
        <dbReference type="Proteomes" id="UP000381378"/>
    </source>
</evidence>
<sequence>MAFDAFVKIEGIPGEALDETYRDGALVCGVVGGAVAGYVGGKIPRCQDSCRLCGFS</sequence>
<protein>
    <submittedName>
        <fullName evidence="1">Uncharacterized protein</fullName>
    </submittedName>
</protein>
<dbReference type="AlphaFoldDB" id="A0A5E7V4R9"/>
<reference evidence="1 2" key="1">
    <citation type="submission" date="2019-09" db="EMBL/GenBank/DDBJ databases">
        <authorList>
            <person name="Chandra G."/>
            <person name="Truman W A."/>
        </authorList>
    </citation>
    <scope>NUCLEOTIDE SEQUENCE [LARGE SCALE GENOMIC DNA]</scope>
    <source>
        <strain evidence="1">PS928</strain>
    </source>
</reference>
<dbReference type="EMBL" id="CABVJF010000020">
    <property type="protein sequence ID" value="VVQ17895.1"/>
    <property type="molecule type" value="Genomic_DNA"/>
</dbReference>
<proteinExistence type="predicted"/>
<name>A0A5E7V4R9_PSEFL</name>